<reference evidence="7 8" key="1">
    <citation type="journal article" name="Sci. Rep.">
        <title>Telomere-to-telomere assembled and centromere annotated genomes of the two main subspecies of the button mushroom Agaricus bisporus reveal especially polymorphic chromosome ends.</title>
        <authorList>
            <person name="Sonnenberg A.S.M."/>
            <person name="Sedaghat-Telgerd N."/>
            <person name="Lavrijssen B."/>
            <person name="Ohm R.A."/>
            <person name="Hendrickx P.M."/>
            <person name="Scholtmeijer K."/>
            <person name="Baars J.J.P."/>
            <person name="van Peer A."/>
        </authorList>
    </citation>
    <scope>NUCLEOTIDE SEQUENCE [LARGE SCALE GENOMIC DNA]</scope>
    <source>
        <strain evidence="7 8">H119_p4</strain>
    </source>
</reference>
<dbReference type="PANTHER" id="PTHR17920">
    <property type="entry name" value="TRANSMEMBRANE AND COILED-COIL DOMAIN-CONTAINING PROTEIN 4 TMCO4"/>
    <property type="match status" value="1"/>
</dbReference>
<dbReference type="AlphaFoldDB" id="A0A8H7F6A7"/>
<feature type="transmembrane region" description="Helical" evidence="6">
    <location>
        <begin position="641"/>
        <end position="661"/>
    </location>
</feature>
<evidence type="ECO:0008006" key="9">
    <source>
        <dbReference type="Google" id="ProtNLM"/>
    </source>
</evidence>
<evidence type="ECO:0000256" key="5">
    <source>
        <dbReference type="ARBA" id="ARBA00023136"/>
    </source>
</evidence>
<evidence type="ECO:0000256" key="3">
    <source>
        <dbReference type="ARBA" id="ARBA00022692"/>
    </source>
</evidence>
<feature type="transmembrane region" description="Helical" evidence="6">
    <location>
        <begin position="886"/>
        <end position="904"/>
    </location>
</feature>
<evidence type="ECO:0000256" key="2">
    <source>
        <dbReference type="ARBA" id="ARBA00009824"/>
    </source>
</evidence>
<dbReference type="Proteomes" id="UP000629468">
    <property type="component" value="Unassembled WGS sequence"/>
</dbReference>
<dbReference type="GO" id="GO:0016020">
    <property type="term" value="C:membrane"/>
    <property type="evidence" value="ECO:0007669"/>
    <property type="project" value="UniProtKB-SubCell"/>
</dbReference>
<dbReference type="EMBL" id="JABXXO010000004">
    <property type="protein sequence ID" value="KAF7778578.1"/>
    <property type="molecule type" value="Genomic_DNA"/>
</dbReference>
<dbReference type="SUPFAM" id="SSF53474">
    <property type="entry name" value="alpha/beta-Hydrolases"/>
    <property type="match status" value="1"/>
</dbReference>
<keyword evidence="4 6" id="KW-1133">Transmembrane helix</keyword>
<feature type="transmembrane region" description="Helical" evidence="6">
    <location>
        <begin position="612"/>
        <end position="629"/>
    </location>
</feature>
<dbReference type="Pfam" id="PF20398">
    <property type="entry name" value="DUF6691"/>
    <property type="match status" value="1"/>
</dbReference>
<name>A0A8H7F6A7_AGABI</name>
<evidence type="ECO:0000313" key="7">
    <source>
        <dbReference type="EMBL" id="KAF7778578.1"/>
    </source>
</evidence>
<keyword evidence="3 6" id="KW-0812">Transmembrane</keyword>
<evidence type="ECO:0000256" key="6">
    <source>
        <dbReference type="SAM" id="Phobius"/>
    </source>
</evidence>
<comment type="similarity">
    <text evidence="2">Belongs to the TMCO4 family.</text>
</comment>
<feature type="transmembrane region" description="Helical" evidence="6">
    <location>
        <begin position="673"/>
        <end position="695"/>
    </location>
</feature>
<feature type="transmembrane region" description="Helical" evidence="6">
    <location>
        <begin position="707"/>
        <end position="733"/>
    </location>
</feature>
<accession>A0A8H7F6A7</accession>
<feature type="transmembrane region" description="Helical" evidence="6">
    <location>
        <begin position="809"/>
        <end position="828"/>
    </location>
</feature>
<evidence type="ECO:0000313" key="8">
    <source>
        <dbReference type="Proteomes" id="UP000629468"/>
    </source>
</evidence>
<dbReference type="InterPro" id="IPR029058">
    <property type="entry name" value="AB_hydrolase_fold"/>
</dbReference>
<comment type="subcellular location">
    <subcellularLocation>
        <location evidence="1">Membrane</location>
        <topology evidence="1">Multi-pass membrane protein</topology>
    </subcellularLocation>
</comment>
<dbReference type="PANTHER" id="PTHR17920:SF22">
    <property type="entry name" value="DUF726 DOMAIN PROTEIN (AFU_ORTHOLOGUE AFUA_2G12860)"/>
    <property type="match status" value="1"/>
</dbReference>
<evidence type="ECO:0000256" key="1">
    <source>
        <dbReference type="ARBA" id="ARBA00004141"/>
    </source>
</evidence>
<dbReference type="InterPro" id="IPR046513">
    <property type="entry name" value="DUF6691"/>
</dbReference>
<gene>
    <name evidence="7" type="ORF">Agabi119p4_2923</name>
</gene>
<sequence length="905" mass="96825">MATDLQQMIPPKQLSIEEKDIVFRHFFHRLAAFRNTHEVYARMECELSDFAVDTKEARRKQVTEALNRWSQELLQKAWVVCKLSEDEEPEKCPIIDETSDTSTVELTGMPEEAVNALFTTILFLHITTNKQYSAYTRAFLMQFQPGIVANEQSIVRTLKNPEWAVSEAQAHTEESRTTHADQGRMMRLAGISLGAVAGGALIGVSGGLAAPLVSAGVTSVLGWFGIAGTTAGLMASGLAGSSLVCGTLFGAYGAKSMADMVQRHTREVRDLAVLPVRPREGEETLGVRLCISGWLADETDVTAPWTIFEGDDTFALQWEIDALKKLADALYKLITSNAMKYVKAEIVRRTVFAGLMSALSPVALLTVGEIMDNPWMNARALAIKTGAVLGDLLVKRTFGNRPVTLVGYSLGSLVIFEALRHLAGLPVSESFGLVEDVFMFGTPVAAEQKTWARLRRVTAGRLVNGYASDDYVLAVLSRASDASWRMAGLGAVDVQGVENVHCEEVMGHTMWRGMVGKYLEACHARGIVESEVEAQVHVAEKQAADQESEAETKIATETGIQDDVSMAAPLPLDSLLGGITLAVPVHSLMLLDGNVFGISGFMHRASHGASEALTAVAGLIIGGALVGLIEGTGPESTGFSFSQLAAAGFLVGLGTKLANGCTSGHMVCGVARLSIRSIAATATFFATGVITTYIFHNNLGPTLPLKWSVGATACKLLAAQIVPFIVSVLLYFFSPLPKAHQQQFGKKPDAETSLKGSSVEYSPQPLLRHLAFCSTTIQFALAVHLSGLTNPDRVLRFLLLPFNVAFDPSLAFLAAGTIPFAMSLYHFARGNEIPRLGGKWSIPKAGKVDLKLISGAAIFGIGWGLAGICPGPGLVNFGRALANDNGQLFAMAVWLIAVVAGGSLV</sequence>
<organism evidence="7 8">
    <name type="scientific">Agaricus bisporus var. burnettii</name>
    <dbReference type="NCBI Taxonomy" id="192524"/>
    <lineage>
        <taxon>Eukaryota</taxon>
        <taxon>Fungi</taxon>
        <taxon>Dikarya</taxon>
        <taxon>Basidiomycota</taxon>
        <taxon>Agaricomycotina</taxon>
        <taxon>Agaricomycetes</taxon>
        <taxon>Agaricomycetidae</taxon>
        <taxon>Agaricales</taxon>
        <taxon>Agaricineae</taxon>
        <taxon>Agaricaceae</taxon>
        <taxon>Agaricus</taxon>
    </lineage>
</organism>
<comment type="caution">
    <text evidence="7">The sequence shown here is derived from an EMBL/GenBank/DDBJ whole genome shotgun (WGS) entry which is preliminary data.</text>
</comment>
<protein>
    <recommendedName>
        <fullName evidence="9">Sulphur transport domain-containing protein</fullName>
    </recommendedName>
</protein>
<proteinExistence type="inferred from homology"/>
<keyword evidence="5 6" id="KW-0472">Membrane</keyword>
<feature type="transmembrane region" description="Helical" evidence="6">
    <location>
        <begin position="233"/>
        <end position="254"/>
    </location>
</feature>
<dbReference type="Pfam" id="PF05277">
    <property type="entry name" value="DUF726"/>
    <property type="match status" value="1"/>
</dbReference>
<evidence type="ECO:0000256" key="4">
    <source>
        <dbReference type="ARBA" id="ARBA00022989"/>
    </source>
</evidence>
<feature type="transmembrane region" description="Helical" evidence="6">
    <location>
        <begin position="188"/>
        <end position="213"/>
    </location>
</feature>
<dbReference type="InterPro" id="IPR007941">
    <property type="entry name" value="DUF726"/>
</dbReference>